<dbReference type="AlphaFoldDB" id="A0A1M6IJI7"/>
<feature type="transmembrane region" description="Helical" evidence="1">
    <location>
        <begin position="171"/>
        <end position="191"/>
    </location>
</feature>
<organism evidence="2 3">
    <name type="scientific">Clostridium amylolyticum</name>
    <dbReference type="NCBI Taxonomy" id="1121298"/>
    <lineage>
        <taxon>Bacteria</taxon>
        <taxon>Bacillati</taxon>
        <taxon>Bacillota</taxon>
        <taxon>Clostridia</taxon>
        <taxon>Eubacteriales</taxon>
        <taxon>Clostridiaceae</taxon>
        <taxon>Clostridium</taxon>
    </lineage>
</organism>
<keyword evidence="3" id="KW-1185">Reference proteome</keyword>
<sequence length="202" mass="23344">MLNLQKQKINNKNYKWFLIGFRILIVLTGVLFVIQGNANRLFDVFLTLITTYAVDYVYIIFKVKFTEKMNFAISVFIFLSMFLGKLMNFYSKVPNWDDFLHLTSGIILGMIAYMILLNIFKEEKFQVLDKKFITFFIIIFGIACAGFWEIFEFSGDMIFGLNSQGGSLLDTMTDIIDGTVGATAVAILYYFKPHILEDKDIE</sequence>
<dbReference type="Proteomes" id="UP000184080">
    <property type="component" value="Unassembled WGS sequence"/>
</dbReference>
<reference evidence="2 3" key="1">
    <citation type="submission" date="2016-11" db="EMBL/GenBank/DDBJ databases">
        <authorList>
            <person name="Jaros S."/>
            <person name="Januszkiewicz K."/>
            <person name="Wedrychowicz H."/>
        </authorList>
    </citation>
    <scope>NUCLEOTIDE SEQUENCE [LARGE SCALE GENOMIC DNA]</scope>
    <source>
        <strain evidence="2 3">DSM 21864</strain>
    </source>
</reference>
<feature type="transmembrane region" description="Helical" evidence="1">
    <location>
        <begin position="71"/>
        <end position="87"/>
    </location>
</feature>
<accession>A0A1M6IJI7</accession>
<dbReference type="STRING" id="1121298.SAMN05444401_2852"/>
<dbReference type="Pfam" id="PF09997">
    <property type="entry name" value="DUF2238"/>
    <property type="match status" value="1"/>
</dbReference>
<proteinExistence type="predicted"/>
<dbReference type="EMBL" id="FQZO01000004">
    <property type="protein sequence ID" value="SHJ34604.1"/>
    <property type="molecule type" value="Genomic_DNA"/>
</dbReference>
<evidence type="ECO:0008006" key="4">
    <source>
        <dbReference type="Google" id="ProtNLM"/>
    </source>
</evidence>
<dbReference type="RefSeq" id="WP_073007940.1">
    <property type="nucleotide sequence ID" value="NZ_FQZO01000004.1"/>
</dbReference>
<feature type="transmembrane region" description="Helical" evidence="1">
    <location>
        <begin position="99"/>
        <end position="120"/>
    </location>
</feature>
<evidence type="ECO:0000256" key="1">
    <source>
        <dbReference type="SAM" id="Phobius"/>
    </source>
</evidence>
<feature type="transmembrane region" description="Helical" evidence="1">
    <location>
        <begin position="41"/>
        <end position="59"/>
    </location>
</feature>
<feature type="transmembrane region" description="Helical" evidence="1">
    <location>
        <begin position="16"/>
        <end position="35"/>
    </location>
</feature>
<evidence type="ECO:0000313" key="3">
    <source>
        <dbReference type="Proteomes" id="UP000184080"/>
    </source>
</evidence>
<keyword evidence="1" id="KW-1133">Transmembrane helix</keyword>
<name>A0A1M6IJI7_9CLOT</name>
<dbReference type="OrthoDB" id="4966203at2"/>
<keyword evidence="1" id="KW-0812">Transmembrane</keyword>
<evidence type="ECO:0000313" key="2">
    <source>
        <dbReference type="EMBL" id="SHJ34604.1"/>
    </source>
</evidence>
<dbReference type="InterPro" id="IPR014509">
    <property type="entry name" value="YjdF-like"/>
</dbReference>
<feature type="transmembrane region" description="Helical" evidence="1">
    <location>
        <begin position="132"/>
        <end position="151"/>
    </location>
</feature>
<protein>
    <recommendedName>
        <fullName evidence="4">Membrane-spanning protein</fullName>
    </recommendedName>
</protein>
<keyword evidence="1" id="KW-0472">Membrane</keyword>
<gene>
    <name evidence="2" type="ORF">SAMN05444401_2852</name>
</gene>